<keyword evidence="3" id="KW-1185">Reference proteome</keyword>
<dbReference type="InterPro" id="IPR012467">
    <property type="entry name" value="DUF1684"/>
</dbReference>
<gene>
    <name evidence="2" type="ORF">GWC95_10885</name>
</gene>
<feature type="chain" id="PRO_5045224259" evidence="1">
    <location>
        <begin position="22"/>
        <end position="298"/>
    </location>
</feature>
<comment type="caution">
    <text evidence="2">The sequence shown here is derived from an EMBL/GenBank/DDBJ whole genome shotgun (WGS) entry which is preliminary data.</text>
</comment>
<evidence type="ECO:0000313" key="2">
    <source>
        <dbReference type="EMBL" id="NCI50429.1"/>
    </source>
</evidence>
<protein>
    <submittedName>
        <fullName evidence="2">DUF1684 domain-containing protein</fullName>
    </submittedName>
</protein>
<dbReference type="Pfam" id="PF07920">
    <property type="entry name" value="DUF1684"/>
    <property type="match status" value="1"/>
</dbReference>
<accession>A0ABW9ZTH3</accession>
<dbReference type="RefSeq" id="WP_161818724.1">
    <property type="nucleotide sequence ID" value="NZ_JAACJS010000012.1"/>
</dbReference>
<organism evidence="2 3">
    <name type="scientific">Sediminibacterium roseum</name>
    <dbReference type="NCBI Taxonomy" id="1978412"/>
    <lineage>
        <taxon>Bacteria</taxon>
        <taxon>Pseudomonadati</taxon>
        <taxon>Bacteroidota</taxon>
        <taxon>Chitinophagia</taxon>
        <taxon>Chitinophagales</taxon>
        <taxon>Chitinophagaceae</taxon>
        <taxon>Sediminibacterium</taxon>
    </lineage>
</organism>
<name>A0ABW9ZTH3_9BACT</name>
<evidence type="ECO:0000256" key="1">
    <source>
        <dbReference type="SAM" id="SignalP"/>
    </source>
</evidence>
<evidence type="ECO:0000313" key="3">
    <source>
        <dbReference type="Proteomes" id="UP000753802"/>
    </source>
</evidence>
<sequence length="298" mass="32768">MDILKRCVFLLCLLVGGSSLAQTPDAYTQSVNQWHKEREAGLKRENGWLNLVGLYWLSPGKNTFGAAKNNNVVFPKGSVEEYAGYFELGADNTVTVVPAEHVAIRVNGAPVTRAIIFHNDSTRVTTTSYKNLRWTVIRRNDKIGIRLRDLQSAALTAFNGIERYPVSAAWKVNAVLEKTGTPDRIDITNVLGQTSQQKAAGRLSFSIGGKHYSLDALDEGGPDLFVVFADQTNVSETYPSGRFLSVNRPDANGNTVIDFNKSYNPPCAFTDYATCPLPPPQNRLTIAVPAGEKKWGHH</sequence>
<proteinExistence type="predicted"/>
<dbReference type="EMBL" id="JAACJS010000012">
    <property type="protein sequence ID" value="NCI50429.1"/>
    <property type="molecule type" value="Genomic_DNA"/>
</dbReference>
<dbReference type="PANTHER" id="PTHR41913:SF1">
    <property type="entry name" value="DUF1684 DOMAIN-CONTAINING PROTEIN"/>
    <property type="match status" value="1"/>
</dbReference>
<reference evidence="2 3" key="1">
    <citation type="submission" date="2020-01" db="EMBL/GenBank/DDBJ databases">
        <title>Genome analysis.</title>
        <authorList>
            <person name="Wu S."/>
            <person name="Wang G."/>
        </authorList>
    </citation>
    <scope>NUCLEOTIDE SEQUENCE [LARGE SCALE GENOMIC DNA]</scope>
    <source>
        <strain evidence="2 3">SYL130</strain>
    </source>
</reference>
<dbReference type="Proteomes" id="UP000753802">
    <property type="component" value="Unassembled WGS sequence"/>
</dbReference>
<dbReference type="PANTHER" id="PTHR41913">
    <property type="entry name" value="DUF1684 DOMAIN-CONTAINING PROTEIN"/>
    <property type="match status" value="1"/>
</dbReference>
<feature type="signal peptide" evidence="1">
    <location>
        <begin position="1"/>
        <end position="21"/>
    </location>
</feature>
<keyword evidence="1" id="KW-0732">Signal</keyword>